<accession>A0A6S6UCG7</accession>
<organism evidence="1">
    <name type="scientific">uncultured Thiotrichaceae bacterium</name>
    <dbReference type="NCBI Taxonomy" id="298394"/>
    <lineage>
        <taxon>Bacteria</taxon>
        <taxon>Pseudomonadati</taxon>
        <taxon>Pseudomonadota</taxon>
        <taxon>Gammaproteobacteria</taxon>
        <taxon>Thiotrichales</taxon>
        <taxon>Thiotrichaceae</taxon>
        <taxon>environmental samples</taxon>
    </lineage>
</organism>
<dbReference type="AlphaFoldDB" id="A0A6S6UCG7"/>
<evidence type="ECO:0000313" key="1">
    <source>
        <dbReference type="EMBL" id="CAA6828041.1"/>
    </source>
</evidence>
<proteinExistence type="predicted"/>
<reference evidence="1" key="1">
    <citation type="submission" date="2020-01" db="EMBL/GenBank/DDBJ databases">
        <authorList>
            <person name="Meier V. D."/>
            <person name="Meier V D."/>
        </authorList>
    </citation>
    <scope>NUCLEOTIDE SEQUENCE</scope>
    <source>
        <strain evidence="1">HLG_WM_MAG_07</strain>
    </source>
</reference>
<dbReference type="EMBL" id="CACVAY010000146">
    <property type="protein sequence ID" value="CAA6828041.1"/>
    <property type="molecule type" value="Genomic_DNA"/>
</dbReference>
<name>A0A6S6UCG7_9GAMM</name>
<gene>
    <name evidence="1" type="ORF">HELGO_WM8832</name>
</gene>
<sequence length="61" mass="6969">MGRTLDEILAQEKPEVVAAAEAKAAEMKRHIERTPVRSLQAMRGVLKGANTDDYRDRRDRF</sequence>
<protein>
    <submittedName>
        <fullName evidence="1">Uncharacterized protein</fullName>
    </submittedName>
</protein>